<sequence>YRFYSAALNQVEVWCLIFPWQRLYFPIESGLIIIKWESEE</sequence>
<evidence type="ECO:0000313" key="1">
    <source>
        <dbReference type="EMBL" id="CAG8810126.1"/>
    </source>
</evidence>
<reference evidence="1" key="1">
    <citation type="submission" date="2021-06" db="EMBL/GenBank/DDBJ databases">
        <authorList>
            <person name="Kallberg Y."/>
            <person name="Tangrot J."/>
            <person name="Rosling A."/>
        </authorList>
    </citation>
    <scope>NUCLEOTIDE SEQUENCE</scope>
    <source>
        <strain evidence="1">MA453B</strain>
    </source>
</reference>
<keyword evidence="2" id="KW-1185">Reference proteome</keyword>
<protein>
    <submittedName>
        <fullName evidence="1">19252_t:CDS:1</fullName>
    </submittedName>
</protein>
<dbReference type="AlphaFoldDB" id="A0A9N9K6S5"/>
<feature type="non-terminal residue" evidence="1">
    <location>
        <position position="40"/>
    </location>
</feature>
<organism evidence="1 2">
    <name type="scientific">Dentiscutata erythropus</name>
    <dbReference type="NCBI Taxonomy" id="1348616"/>
    <lineage>
        <taxon>Eukaryota</taxon>
        <taxon>Fungi</taxon>
        <taxon>Fungi incertae sedis</taxon>
        <taxon>Mucoromycota</taxon>
        <taxon>Glomeromycotina</taxon>
        <taxon>Glomeromycetes</taxon>
        <taxon>Diversisporales</taxon>
        <taxon>Gigasporaceae</taxon>
        <taxon>Dentiscutata</taxon>
    </lineage>
</organism>
<gene>
    <name evidence="1" type="ORF">DERYTH_LOCUS25234</name>
</gene>
<evidence type="ECO:0000313" key="2">
    <source>
        <dbReference type="Proteomes" id="UP000789405"/>
    </source>
</evidence>
<dbReference type="EMBL" id="CAJVPY010045942">
    <property type="protein sequence ID" value="CAG8810126.1"/>
    <property type="molecule type" value="Genomic_DNA"/>
</dbReference>
<feature type="non-terminal residue" evidence="1">
    <location>
        <position position="1"/>
    </location>
</feature>
<accession>A0A9N9K6S5</accession>
<dbReference type="Proteomes" id="UP000789405">
    <property type="component" value="Unassembled WGS sequence"/>
</dbReference>
<comment type="caution">
    <text evidence="1">The sequence shown here is derived from an EMBL/GenBank/DDBJ whole genome shotgun (WGS) entry which is preliminary data.</text>
</comment>
<proteinExistence type="predicted"/>
<name>A0A9N9K6S5_9GLOM</name>